<gene>
    <name evidence="3" type="ORF">KSP39_PZI009946</name>
</gene>
<organism evidence="3 4">
    <name type="scientific">Platanthera zijinensis</name>
    <dbReference type="NCBI Taxonomy" id="2320716"/>
    <lineage>
        <taxon>Eukaryota</taxon>
        <taxon>Viridiplantae</taxon>
        <taxon>Streptophyta</taxon>
        <taxon>Embryophyta</taxon>
        <taxon>Tracheophyta</taxon>
        <taxon>Spermatophyta</taxon>
        <taxon>Magnoliopsida</taxon>
        <taxon>Liliopsida</taxon>
        <taxon>Asparagales</taxon>
        <taxon>Orchidaceae</taxon>
        <taxon>Orchidoideae</taxon>
        <taxon>Orchideae</taxon>
        <taxon>Orchidinae</taxon>
        <taxon>Platanthera</taxon>
    </lineage>
</organism>
<evidence type="ECO:0000313" key="3">
    <source>
        <dbReference type="EMBL" id="KAK8941333.1"/>
    </source>
</evidence>
<dbReference type="PANTHER" id="PTHR46033">
    <property type="entry name" value="PROTEIN MAIN-LIKE 2"/>
    <property type="match status" value="1"/>
</dbReference>
<feature type="region of interest" description="Disordered" evidence="2">
    <location>
        <begin position="557"/>
        <end position="582"/>
    </location>
</feature>
<feature type="compositionally biased region" description="Polar residues" evidence="2">
    <location>
        <begin position="558"/>
        <end position="573"/>
    </location>
</feature>
<accession>A0AAP0BKJ7</accession>
<dbReference type="InterPro" id="IPR044824">
    <property type="entry name" value="MAIN-like"/>
</dbReference>
<comment type="caution">
    <text evidence="3">The sequence shown here is derived from an EMBL/GenBank/DDBJ whole genome shotgun (WGS) entry which is preliminary data.</text>
</comment>
<evidence type="ECO:0008006" key="5">
    <source>
        <dbReference type="Google" id="ProtNLM"/>
    </source>
</evidence>
<feature type="coiled-coil region" evidence="1">
    <location>
        <begin position="452"/>
        <end position="486"/>
    </location>
</feature>
<keyword evidence="1" id="KW-0175">Coiled coil</keyword>
<feature type="region of interest" description="Disordered" evidence="2">
    <location>
        <begin position="1"/>
        <end position="25"/>
    </location>
</feature>
<protein>
    <recommendedName>
        <fullName evidence="5">Aminotransferase-like plant mobile domain-containing protein</fullName>
    </recommendedName>
</protein>
<name>A0AAP0BKJ7_9ASPA</name>
<dbReference type="GO" id="GO:0010073">
    <property type="term" value="P:meristem maintenance"/>
    <property type="evidence" value="ECO:0007669"/>
    <property type="project" value="InterPro"/>
</dbReference>
<dbReference type="Proteomes" id="UP001418222">
    <property type="component" value="Unassembled WGS sequence"/>
</dbReference>
<keyword evidence="4" id="KW-1185">Reference proteome</keyword>
<evidence type="ECO:0000256" key="2">
    <source>
        <dbReference type="SAM" id="MobiDB-lite"/>
    </source>
</evidence>
<sequence length="663" mass="75643">MDFPQPDGPMMARTSAGRANPVTPPRILVDDPLRAGTLTERFSHVKYAPLSSGRTSIVVSSGQTPNPPKGTGPTRPSVPRLHSAEAAMETIERLVEWLQLLVLQIPSSNKDAYIVMPRIPNLKESGIFGLSPLKSQKSNQTALKISSTVPGSNYLHSRCAPSTFKSNAENLLVALEEGTLQILRDANVLQFFEMPSLPQNIPLLYVLVRAYNRHKQAFLLGKKYCKFTVNEVAMILGLPNRGQNFTFVRLPCIGISYKDLTEDLNALAWEDWSPTLESRRLDSLILYLVNVFFFPLKGMKVPASLYKIRGFSNFQKYNWPKAIHEFLLSQLDTLSQSSVIKKVGVNLGYFEGCAIILLVWLYEHTNVQEIVDEHARPRICRWSSKKSYRAQFCFDLVTKLHTSYKIKHKFTDILESEQLLLAEDDDEKDSDFEHGPKNKYKTVELVLDERVHAELKNELEDYILTAEELRENSKIEKKLLKKREKKIKKGKAKKKSRTEAEEYLFGDSVRGLESRLKKFIQTEVRLEVRSIIDCCELWFSKMEAKLSIIPQPLHATAPRTSTLHSTPPQSSPVHRQAESPDKKLNHTVKVETEVDADDFKISSLVKNIKNRESRKQKVLITPEEIPKTKVRVKEENVYPGRSYISASECKVLDDMIINFPERY</sequence>
<dbReference type="PANTHER" id="PTHR46033:SF8">
    <property type="entry name" value="PROTEIN MAINTENANCE OF MERISTEMS-LIKE"/>
    <property type="match status" value="1"/>
</dbReference>
<evidence type="ECO:0000256" key="1">
    <source>
        <dbReference type="SAM" id="Coils"/>
    </source>
</evidence>
<feature type="compositionally biased region" description="Polar residues" evidence="2">
    <location>
        <begin position="54"/>
        <end position="64"/>
    </location>
</feature>
<feature type="region of interest" description="Disordered" evidence="2">
    <location>
        <begin position="54"/>
        <end position="79"/>
    </location>
</feature>
<reference evidence="3 4" key="1">
    <citation type="journal article" date="2022" name="Nat. Plants">
        <title>Genomes of leafy and leafless Platanthera orchids illuminate the evolution of mycoheterotrophy.</title>
        <authorList>
            <person name="Li M.H."/>
            <person name="Liu K.W."/>
            <person name="Li Z."/>
            <person name="Lu H.C."/>
            <person name="Ye Q.L."/>
            <person name="Zhang D."/>
            <person name="Wang J.Y."/>
            <person name="Li Y.F."/>
            <person name="Zhong Z.M."/>
            <person name="Liu X."/>
            <person name="Yu X."/>
            <person name="Liu D.K."/>
            <person name="Tu X.D."/>
            <person name="Liu B."/>
            <person name="Hao Y."/>
            <person name="Liao X.Y."/>
            <person name="Jiang Y.T."/>
            <person name="Sun W.H."/>
            <person name="Chen J."/>
            <person name="Chen Y.Q."/>
            <person name="Ai Y."/>
            <person name="Zhai J.W."/>
            <person name="Wu S.S."/>
            <person name="Zhou Z."/>
            <person name="Hsiao Y.Y."/>
            <person name="Wu W.L."/>
            <person name="Chen Y.Y."/>
            <person name="Lin Y.F."/>
            <person name="Hsu J.L."/>
            <person name="Li C.Y."/>
            <person name="Wang Z.W."/>
            <person name="Zhao X."/>
            <person name="Zhong W.Y."/>
            <person name="Ma X.K."/>
            <person name="Ma L."/>
            <person name="Huang J."/>
            <person name="Chen G.Z."/>
            <person name="Huang M.Z."/>
            <person name="Huang L."/>
            <person name="Peng D.H."/>
            <person name="Luo Y.B."/>
            <person name="Zou S.Q."/>
            <person name="Chen S.P."/>
            <person name="Lan S."/>
            <person name="Tsai W.C."/>
            <person name="Van de Peer Y."/>
            <person name="Liu Z.J."/>
        </authorList>
    </citation>
    <scope>NUCLEOTIDE SEQUENCE [LARGE SCALE GENOMIC DNA]</scope>
    <source>
        <strain evidence="3">Lor287</strain>
    </source>
</reference>
<evidence type="ECO:0000313" key="4">
    <source>
        <dbReference type="Proteomes" id="UP001418222"/>
    </source>
</evidence>
<proteinExistence type="predicted"/>
<dbReference type="AlphaFoldDB" id="A0AAP0BKJ7"/>
<dbReference type="EMBL" id="JBBWWQ010000008">
    <property type="protein sequence ID" value="KAK8941333.1"/>
    <property type="molecule type" value="Genomic_DNA"/>
</dbReference>